<accession>A0ABS7AP37</accession>
<comment type="subunit">
    <text evidence="10">Probably a homodimer.</text>
</comment>
<evidence type="ECO:0000256" key="7">
    <source>
        <dbReference type="ARBA" id="ARBA00022840"/>
    </source>
</evidence>
<dbReference type="SUPFAM" id="SSF143597">
    <property type="entry name" value="YojJ-like"/>
    <property type="match status" value="1"/>
</dbReference>
<evidence type="ECO:0000259" key="11">
    <source>
        <dbReference type="PROSITE" id="PS51794"/>
    </source>
</evidence>
<keyword evidence="2 10" id="KW-1003">Cell membrane</keyword>
<comment type="similarity">
    <text evidence="10">Belongs to the adenylate cyclase family. DacA/CdaA subfamily.</text>
</comment>
<keyword evidence="5 10" id="KW-0548">Nucleotidyltransferase</keyword>
<reference evidence="12 13" key="1">
    <citation type="submission" date="2021-07" db="EMBL/GenBank/DDBJ databases">
        <title>Clostridium weizhouense sp. nov., an anaerobic bacterium isolated from activated sludge of Petroleum wastewater.</title>
        <authorList>
            <person name="Li Q."/>
        </authorList>
    </citation>
    <scope>NUCLEOTIDE SEQUENCE [LARGE SCALE GENOMIC DNA]</scope>
    <source>
        <strain evidence="12 13">YB-6</strain>
    </source>
</reference>
<keyword evidence="9 10" id="KW-0472">Membrane</keyword>
<organism evidence="12 13">
    <name type="scientific">Clostridium weizhouense</name>
    <dbReference type="NCBI Taxonomy" id="2859781"/>
    <lineage>
        <taxon>Bacteria</taxon>
        <taxon>Bacillati</taxon>
        <taxon>Bacillota</taxon>
        <taxon>Clostridia</taxon>
        <taxon>Eubacteriales</taxon>
        <taxon>Clostridiaceae</taxon>
        <taxon>Clostridium</taxon>
    </lineage>
</organism>
<evidence type="ECO:0000256" key="1">
    <source>
        <dbReference type="ARBA" id="ARBA00000877"/>
    </source>
</evidence>
<comment type="function">
    <text evidence="10">Catalyzes the condensation of 2 ATP molecules into cyclic di-AMP (c-di-AMP), a second messenger used to regulate differing processes in different bacteria.</text>
</comment>
<dbReference type="InterPro" id="IPR034701">
    <property type="entry name" value="CdaA"/>
</dbReference>
<feature type="transmembrane region" description="Helical" evidence="10">
    <location>
        <begin position="47"/>
        <end position="64"/>
    </location>
</feature>
<evidence type="ECO:0000256" key="10">
    <source>
        <dbReference type="HAMAP-Rule" id="MF_01499"/>
    </source>
</evidence>
<dbReference type="Pfam" id="PF19293">
    <property type="entry name" value="CdaA_N"/>
    <property type="match status" value="1"/>
</dbReference>
<dbReference type="PROSITE" id="PS51794">
    <property type="entry name" value="DAC"/>
    <property type="match status" value="1"/>
</dbReference>
<evidence type="ECO:0000256" key="8">
    <source>
        <dbReference type="ARBA" id="ARBA00022989"/>
    </source>
</evidence>
<feature type="domain" description="DAC" evidence="11">
    <location>
        <begin position="89"/>
        <end position="249"/>
    </location>
</feature>
<evidence type="ECO:0000313" key="12">
    <source>
        <dbReference type="EMBL" id="MBW6410432.1"/>
    </source>
</evidence>
<dbReference type="InterPro" id="IPR050338">
    <property type="entry name" value="DisA"/>
</dbReference>
<dbReference type="NCBIfam" id="TIGR00159">
    <property type="entry name" value="diadenylate cyclase CdaA"/>
    <property type="match status" value="1"/>
</dbReference>
<dbReference type="Proteomes" id="UP001519921">
    <property type="component" value="Unassembled WGS sequence"/>
</dbReference>
<evidence type="ECO:0000256" key="2">
    <source>
        <dbReference type="ARBA" id="ARBA00022475"/>
    </source>
</evidence>
<comment type="catalytic activity">
    <reaction evidence="1 10">
        <text>2 ATP = 3',3'-c-di-AMP + 2 diphosphate</text>
        <dbReference type="Rhea" id="RHEA:35655"/>
        <dbReference type="ChEBI" id="CHEBI:30616"/>
        <dbReference type="ChEBI" id="CHEBI:33019"/>
        <dbReference type="ChEBI" id="CHEBI:71500"/>
        <dbReference type="EC" id="2.7.7.85"/>
    </reaction>
</comment>
<dbReference type="PIRSF" id="PIRSF004793">
    <property type="entry name" value="UCP004793"/>
    <property type="match status" value="1"/>
</dbReference>
<dbReference type="EMBL" id="JAHXPT010000007">
    <property type="protein sequence ID" value="MBW6410432.1"/>
    <property type="molecule type" value="Genomic_DNA"/>
</dbReference>
<dbReference type="PANTHER" id="PTHR34185:SF1">
    <property type="entry name" value="DIADENYLATE CYCLASE"/>
    <property type="match status" value="1"/>
</dbReference>
<dbReference type="Pfam" id="PF02457">
    <property type="entry name" value="DAC"/>
    <property type="match status" value="1"/>
</dbReference>
<proteinExistence type="inferred from homology"/>
<evidence type="ECO:0000256" key="5">
    <source>
        <dbReference type="ARBA" id="ARBA00022695"/>
    </source>
</evidence>
<keyword evidence="8 10" id="KW-1133">Transmembrane helix</keyword>
<evidence type="ECO:0000256" key="9">
    <source>
        <dbReference type="ARBA" id="ARBA00023136"/>
    </source>
</evidence>
<dbReference type="InterPro" id="IPR014046">
    <property type="entry name" value="C-di-AMP_synthase"/>
</dbReference>
<dbReference type="PANTHER" id="PTHR34185">
    <property type="entry name" value="DIADENYLATE CYCLASE"/>
    <property type="match status" value="1"/>
</dbReference>
<evidence type="ECO:0000313" key="13">
    <source>
        <dbReference type="Proteomes" id="UP001519921"/>
    </source>
</evidence>
<evidence type="ECO:0000256" key="4">
    <source>
        <dbReference type="ARBA" id="ARBA00022692"/>
    </source>
</evidence>
<dbReference type="Gene3D" id="3.40.1700.10">
    <property type="entry name" value="DNA integrity scanning protein, DisA, N-terminal domain"/>
    <property type="match status" value="1"/>
</dbReference>
<keyword evidence="13" id="KW-1185">Reference proteome</keyword>
<feature type="transmembrane region" description="Helical" evidence="10">
    <location>
        <begin position="17"/>
        <end position="35"/>
    </location>
</feature>
<keyword evidence="6 10" id="KW-0547">Nucleotide-binding</keyword>
<dbReference type="EC" id="2.7.7.85" evidence="10"/>
<dbReference type="InterPro" id="IPR036888">
    <property type="entry name" value="DNA_integrity_DisA_N_sf"/>
</dbReference>
<gene>
    <name evidence="12" type="primary">cdaA</name>
    <name evidence="10" type="synonym">dacA</name>
    <name evidence="12" type="ORF">KYD98_10035</name>
</gene>
<dbReference type="GO" id="GO:0106408">
    <property type="term" value="F:diadenylate cyclase activity"/>
    <property type="evidence" value="ECO:0007669"/>
    <property type="project" value="UniProtKB-EC"/>
</dbReference>
<name>A0ABS7AP37_9CLOT</name>
<keyword evidence="7 10" id="KW-0067">ATP-binding</keyword>
<dbReference type="HAMAP" id="MF_01499">
    <property type="entry name" value="DacA"/>
    <property type="match status" value="1"/>
</dbReference>
<dbReference type="InterPro" id="IPR045585">
    <property type="entry name" value="CdaA_N"/>
</dbReference>
<protein>
    <recommendedName>
        <fullName evidence="10">Diadenylate cyclase</fullName>
        <shortName evidence="10">DAC</shortName>
        <ecNumber evidence="10">2.7.7.85</ecNumber>
    </recommendedName>
    <alternativeName>
        <fullName evidence="10">Cyclic-di-AMP synthase</fullName>
        <shortName evidence="10">c-di-AMP synthase</shortName>
    </alternativeName>
</protein>
<keyword evidence="4 10" id="KW-0812">Transmembrane</keyword>
<comment type="caution">
    <text evidence="12">The sequence shown here is derived from an EMBL/GenBank/DDBJ whole genome shotgun (WGS) entry which is preliminary data.</text>
</comment>
<sequence length="286" mass="31920">MAVEEFISLIMKNISTMSLWSILDILVVSFIFYKGYMLIKETRAEQLLKGIVLIIVLIPISYLLKLDMLYFILNKTLTIGVLSVIIIFQPEIRRALEHIGRSAFEDIHYIDDKEIRDIVINEIVNAVENLAETKTGALIVIEQKTGLGDLIASGTILDANVTSNLLENIFVVNTPLHDGATIIRNSRIAASGCVLPLTSNNTINKKLGTRHRAAIGLSEVSDSLIIIVSEETGVVSLAINGKLRRGYDKEKLRKVLLSIIENRSKKNVKSAGERVKSWLKEIKIKR</sequence>
<evidence type="ECO:0000256" key="6">
    <source>
        <dbReference type="ARBA" id="ARBA00022741"/>
    </source>
</evidence>
<dbReference type="InterPro" id="IPR003390">
    <property type="entry name" value="DNA_integrity_scan_DisA_N"/>
</dbReference>
<comment type="caution">
    <text evidence="10">Lacks conserved residue(s) required for the propagation of feature annotation.</text>
</comment>
<evidence type="ECO:0000256" key="3">
    <source>
        <dbReference type="ARBA" id="ARBA00022679"/>
    </source>
</evidence>
<keyword evidence="3 10" id="KW-0808">Transferase</keyword>